<accession>A0A9N9NBK4</accession>
<sequence>QKEGTKSSDNSQSPTKKPLNQLSDQELEKCLLEDFSRRLELEKYFVFSLGELKTMKENDTGATNSRFVSPLLSTHLTELTVSLEEKTTRKLDLTHGRLTKKFIRFLKTIQQIDPE</sequence>
<comment type="caution">
    <text evidence="2">The sequence shown here is derived from an EMBL/GenBank/DDBJ whole genome shotgun (WGS) entry which is preliminary data.</text>
</comment>
<keyword evidence="3" id="KW-1185">Reference proteome</keyword>
<organism evidence="2 3">
    <name type="scientific">Ambispora leptoticha</name>
    <dbReference type="NCBI Taxonomy" id="144679"/>
    <lineage>
        <taxon>Eukaryota</taxon>
        <taxon>Fungi</taxon>
        <taxon>Fungi incertae sedis</taxon>
        <taxon>Mucoromycota</taxon>
        <taxon>Glomeromycotina</taxon>
        <taxon>Glomeromycetes</taxon>
        <taxon>Archaeosporales</taxon>
        <taxon>Ambisporaceae</taxon>
        <taxon>Ambispora</taxon>
    </lineage>
</organism>
<evidence type="ECO:0000313" key="3">
    <source>
        <dbReference type="Proteomes" id="UP000789508"/>
    </source>
</evidence>
<dbReference type="Proteomes" id="UP000789508">
    <property type="component" value="Unassembled WGS sequence"/>
</dbReference>
<dbReference type="AlphaFoldDB" id="A0A9N9NBK4"/>
<evidence type="ECO:0000256" key="1">
    <source>
        <dbReference type="SAM" id="MobiDB-lite"/>
    </source>
</evidence>
<name>A0A9N9NBK4_9GLOM</name>
<gene>
    <name evidence="2" type="ORF">ALEPTO_LOCUS12181</name>
</gene>
<proteinExistence type="predicted"/>
<feature type="compositionally biased region" description="Polar residues" evidence="1">
    <location>
        <begin position="7"/>
        <end position="23"/>
    </location>
</feature>
<dbReference type="OrthoDB" id="2442436at2759"/>
<feature type="non-terminal residue" evidence="2">
    <location>
        <position position="1"/>
    </location>
</feature>
<protein>
    <submittedName>
        <fullName evidence="2">2655_t:CDS:1</fullName>
    </submittedName>
</protein>
<feature type="region of interest" description="Disordered" evidence="1">
    <location>
        <begin position="1"/>
        <end position="23"/>
    </location>
</feature>
<dbReference type="EMBL" id="CAJVPS010025372">
    <property type="protein sequence ID" value="CAG8718788.1"/>
    <property type="molecule type" value="Genomic_DNA"/>
</dbReference>
<evidence type="ECO:0000313" key="2">
    <source>
        <dbReference type="EMBL" id="CAG8718788.1"/>
    </source>
</evidence>
<reference evidence="2" key="1">
    <citation type="submission" date="2021-06" db="EMBL/GenBank/DDBJ databases">
        <authorList>
            <person name="Kallberg Y."/>
            <person name="Tangrot J."/>
            <person name="Rosling A."/>
        </authorList>
    </citation>
    <scope>NUCLEOTIDE SEQUENCE</scope>
    <source>
        <strain evidence="2">FL130A</strain>
    </source>
</reference>